<dbReference type="GO" id="GO:0016020">
    <property type="term" value="C:membrane"/>
    <property type="evidence" value="ECO:0007669"/>
    <property type="project" value="UniProtKB-SubCell"/>
</dbReference>
<feature type="transmembrane region" description="Helical" evidence="3">
    <location>
        <begin position="530"/>
        <end position="547"/>
    </location>
</feature>
<evidence type="ECO:0000313" key="6">
    <source>
        <dbReference type="Proteomes" id="UP000037460"/>
    </source>
</evidence>
<comment type="caution">
    <text evidence="5">The sequence shown here is derived from an EMBL/GenBank/DDBJ whole genome shotgun (WGS) entry which is preliminary data.</text>
</comment>
<feature type="transmembrane region" description="Helical" evidence="3">
    <location>
        <begin position="559"/>
        <end position="577"/>
    </location>
</feature>
<dbReference type="Gene3D" id="1.10.150.50">
    <property type="entry name" value="Transcription Factor, Ets-1"/>
    <property type="match status" value="1"/>
</dbReference>
<dbReference type="Pfam" id="PF02932">
    <property type="entry name" value="Neur_chan_memb"/>
    <property type="match status" value="1"/>
</dbReference>
<dbReference type="Gene3D" id="2.70.170.10">
    <property type="entry name" value="Neurotransmitter-gated ion-channel ligand-binding domain"/>
    <property type="match status" value="1"/>
</dbReference>
<keyword evidence="3" id="KW-0472">Membrane</keyword>
<evidence type="ECO:0000256" key="3">
    <source>
        <dbReference type="SAM" id="Phobius"/>
    </source>
</evidence>
<keyword evidence="3" id="KW-0812">Transmembrane</keyword>
<feature type="region of interest" description="Disordered" evidence="2">
    <location>
        <begin position="183"/>
        <end position="271"/>
    </location>
</feature>
<dbReference type="InterPro" id="IPR036734">
    <property type="entry name" value="Neur_chan_lig-bd_sf"/>
</dbReference>
<dbReference type="InterPro" id="IPR006201">
    <property type="entry name" value="Neur_channel"/>
</dbReference>
<accession>A0A0M0JM46</accession>
<sequence length="775" mass="85787">MAESSRNGRARTTPSSPPPSTLGHLDDRRNSAQNLRNPVRTGSAPARMTPSSPLAERRSPMDESSTRIPRESQSPLIPTSGGAPAIEAIEATPSSVAGSLPSQDVHVAHESAKRNPLNDWSKDKVEKWLKGIDPKIAKAAKAAGVNGRVLQELDALAWTELGVTVALRRSQLVAAMKLAEEGIPSEDTAPSSTPSSSPMSHLTPEEEEELRRLEDWKKGLDAGDKQAAEAAKKADEAAEAKKKAQKEAKKKADMEAAKAEAKKPPATKKAEKEAAEIAERIADLKRHRIQIRCAIQNLNPHDFAKSQTFEALIKFEASWEDRSPILYEMLAAGYKLGDRIVEKKCTYNKFVILQHDGSENSELFTPRITFKNRAKEPKTKEEFYDLSKWTVDEPTVKWRSIFQGVFNMREASLRKFPIDEQMLTIEVQAGWPMNKESAPADEQQPPPWKLYGVKLQKHSGGKVEDKSVVSVGSQSFAMMNGYRLSKGVFFDARKTDKSGFWINNVVLPCWIITSSLLSSYGQSIRSGDRLNVSVTVLLTLTTFRFLVAKKLPDVDYMTLIDWYVFSSFLFSFSIIFIQTLTELGLYDEDAGAFRWRGWRAALSGAGLLGNASGSALFGNASTASRAPGQPSWAEDEDTIVLPAPLVYGLGFWWGFHLVVMITWFGFLIRRRFVDPRYREVLDKRWGKDGVDWDEPESLISGTLNKGNTMRNLSNQVTGGSSTQLTNSCTSDTSTELSSMATCDSMPSMAQCHSVSNISSATAIARVREVPKINWL</sequence>
<dbReference type="Proteomes" id="UP000037460">
    <property type="component" value="Unassembled WGS sequence"/>
</dbReference>
<name>A0A0M0JM46_9EUKA</name>
<dbReference type="AlphaFoldDB" id="A0A0M0JM46"/>
<protein>
    <recommendedName>
        <fullName evidence="4">Neurotransmitter-gated ion-channel transmembrane domain-containing protein</fullName>
    </recommendedName>
</protein>
<feature type="region of interest" description="Disordered" evidence="2">
    <location>
        <begin position="1"/>
        <end position="82"/>
    </location>
</feature>
<dbReference type="InterPro" id="IPR038050">
    <property type="entry name" value="Neuro_actylchol_rec"/>
</dbReference>
<reference evidence="6" key="1">
    <citation type="journal article" date="2015" name="PLoS Genet.">
        <title>Genome Sequence and Transcriptome Analyses of Chrysochromulina tobin: Metabolic Tools for Enhanced Algal Fitness in the Prominent Order Prymnesiales (Haptophyceae).</title>
        <authorList>
            <person name="Hovde B.T."/>
            <person name="Deodato C.R."/>
            <person name="Hunsperger H.M."/>
            <person name="Ryken S.A."/>
            <person name="Yost W."/>
            <person name="Jha R.K."/>
            <person name="Patterson J."/>
            <person name="Monnat R.J. Jr."/>
            <person name="Barlow S.B."/>
            <person name="Starkenburg S.R."/>
            <person name="Cattolico R.A."/>
        </authorList>
    </citation>
    <scope>NUCLEOTIDE SEQUENCE</scope>
    <source>
        <strain evidence="6">CCMP291</strain>
    </source>
</reference>
<dbReference type="InterPro" id="IPR006029">
    <property type="entry name" value="Neurotrans-gated_channel_TM"/>
</dbReference>
<dbReference type="PANTHER" id="PTHR18945">
    <property type="entry name" value="NEUROTRANSMITTER GATED ION CHANNEL"/>
    <property type="match status" value="1"/>
</dbReference>
<evidence type="ECO:0000259" key="4">
    <source>
        <dbReference type="Pfam" id="PF02932"/>
    </source>
</evidence>
<feature type="compositionally biased region" description="Low complexity" evidence="2">
    <location>
        <begin position="185"/>
        <end position="202"/>
    </location>
</feature>
<dbReference type="EMBL" id="JWZX01002721">
    <property type="protein sequence ID" value="KOO27397.1"/>
    <property type="molecule type" value="Genomic_DNA"/>
</dbReference>
<feature type="domain" description="Neurotransmitter-gated ion-channel transmembrane" evidence="4">
    <location>
        <begin position="506"/>
        <end position="576"/>
    </location>
</feature>
<feature type="compositionally biased region" description="Basic and acidic residues" evidence="2">
    <location>
        <begin position="55"/>
        <end position="70"/>
    </location>
</feature>
<keyword evidence="3" id="KW-1133">Transmembrane helix</keyword>
<comment type="subcellular location">
    <subcellularLocation>
        <location evidence="1">Membrane</location>
        <topology evidence="1">Multi-pass membrane protein</topology>
    </subcellularLocation>
</comment>
<dbReference type="InterPro" id="IPR036719">
    <property type="entry name" value="Neuro-gated_channel_TM_sf"/>
</dbReference>
<gene>
    <name evidence="5" type="ORF">Ctob_004193</name>
</gene>
<dbReference type="Gene3D" id="1.20.58.390">
    <property type="entry name" value="Neurotransmitter-gated ion-channel transmembrane domain"/>
    <property type="match status" value="1"/>
</dbReference>
<dbReference type="SUPFAM" id="SSF90112">
    <property type="entry name" value="Neurotransmitter-gated ion-channel transmembrane pore"/>
    <property type="match status" value="1"/>
</dbReference>
<dbReference type="InterPro" id="IPR013761">
    <property type="entry name" value="SAM/pointed_sf"/>
</dbReference>
<organism evidence="5 6">
    <name type="scientific">Chrysochromulina tobinii</name>
    <dbReference type="NCBI Taxonomy" id="1460289"/>
    <lineage>
        <taxon>Eukaryota</taxon>
        <taxon>Haptista</taxon>
        <taxon>Haptophyta</taxon>
        <taxon>Prymnesiophyceae</taxon>
        <taxon>Prymnesiales</taxon>
        <taxon>Chrysochromulinaceae</taxon>
        <taxon>Chrysochromulina</taxon>
    </lineage>
</organism>
<feature type="compositionally biased region" description="Basic and acidic residues" evidence="2">
    <location>
        <begin position="209"/>
        <end position="271"/>
    </location>
</feature>
<dbReference type="GO" id="GO:0005230">
    <property type="term" value="F:extracellular ligand-gated monoatomic ion channel activity"/>
    <property type="evidence" value="ECO:0007669"/>
    <property type="project" value="InterPro"/>
</dbReference>
<dbReference type="GO" id="GO:0004888">
    <property type="term" value="F:transmembrane signaling receptor activity"/>
    <property type="evidence" value="ECO:0007669"/>
    <property type="project" value="InterPro"/>
</dbReference>
<evidence type="ECO:0000256" key="2">
    <source>
        <dbReference type="SAM" id="MobiDB-lite"/>
    </source>
</evidence>
<evidence type="ECO:0000313" key="5">
    <source>
        <dbReference type="EMBL" id="KOO27397.1"/>
    </source>
</evidence>
<dbReference type="SUPFAM" id="SSF47769">
    <property type="entry name" value="SAM/Pointed domain"/>
    <property type="match status" value="1"/>
</dbReference>
<feature type="transmembrane region" description="Helical" evidence="3">
    <location>
        <begin position="650"/>
        <end position="668"/>
    </location>
</feature>
<feature type="transmembrane region" description="Helical" evidence="3">
    <location>
        <begin position="500"/>
        <end position="518"/>
    </location>
</feature>
<keyword evidence="6" id="KW-1185">Reference proteome</keyword>
<proteinExistence type="predicted"/>
<evidence type="ECO:0000256" key="1">
    <source>
        <dbReference type="ARBA" id="ARBA00004141"/>
    </source>
</evidence>